<evidence type="ECO:0000313" key="9">
    <source>
        <dbReference type="EMBL" id="MFD1037011.1"/>
    </source>
</evidence>
<dbReference type="PANTHER" id="PTHR30269">
    <property type="entry name" value="TRANSMEMBRANE PROTEIN YFCA"/>
    <property type="match status" value="1"/>
</dbReference>
<proteinExistence type="inferred from homology"/>
<feature type="transmembrane region" description="Helical" evidence="8">
    <location>
        <begin position="43"/>
        <end position="61"/>
    </location>
</feature>
<evidence type="ECO:0000256" key="3">
    <source>
        <dbReference type="ARBA" id="ARBA00022448"/>
    </source>
</evidence>
<name>A0ABW3LF35_9BACI</name>
<evidence type="ECO:0000256" key="1">
    <source>
        <dbReference type="ARBA" id="ARBA00004651"/>
    </source>
</evidence>
<dbReference type="InterPro" id="IPR052017">
    <property type="entry name" value="TSUP"/>
</dbReference>
<keyword evidence="10" id="KW-1185">Reference proteome</keyword>
<feature type="transmembrane region" description="Helical" evidence="8">
    <location>
        <begin position="96"/>
        <end position="113"/>
    </location>
</feature>
<reference evidence="10" key="1">
    <citation type="journal article" date="2019" name="Int. J. Syst. Evol. Microbiol.">
        <title>The Global Catalogue of Microorganisms (GCM) 10K type strain sequencing project: providing services to taxonomists for standard genome sequencing and annotation.</title>
        <authorList>
            <consortium name="The Broad Institute Genomics Platform"/>
            <consortium name="The Broad Institute Genome Sequencing Center for Infectious Disease"/>
            <person name="Wu L."/>
            <person name="Ma J."/>
        </authorList>
    </citation>
    <scope>NUCLEOTIDE SEQUENCE [LARGE SCALE GENOMIC DNA]</scope>
    <source>
        <strain evidence="10">CCUG 56754</strain>
    </source>
</reference>
<comment type="caution">
    <text evidence="9">The sequence shown here is derived from an EMBL/GenBank/DDBJ whole genome shotgun (WGS) entry which is preliminary data.</text>
</comment>
<feature type="transmembrane region" description="Helical" evidence="8">
    <location>
        <begin position="188"/>
        <end position="210"/>
    </location>
</feature>
<keyword evidence="6 8" id="KW-1133">Transmembrane helix</keyword>
<dbReference type="Pfam" id="PF01925">
    <property type="entry name" value="TauE"/>
    <property type="match status" value="1"/>
</dbReference>
<evidence type="ECO:0000256" key="5">
    <source>
        <dbReference type="ARBA" id="ARBA00022692"/>
    </source>
</evidence>
<dbReference type="PANTHER" id="PTHR30269:SF37">
    <property type="entry name" value="MEMBRANE TRANSPORTER PROTEIN"/>
    <property type="match status" value="1"/>
</dbReference>
<evidence type="ECO:0000313" key="10">
    <source>
        <dbReference type="Proteomes" id="UP001597040"/>
    </source>
</evidence>
<gene>
    <name evidence="9" type="ORF">ACFQ3N_01030</name>
</gene>
<feature type="transmembrane region" description="Helical" evidence="8">
    <location>
        <begin position="73"/>
        <end position="90"/>
    </location>
</feature>
<protein>
    <recommendedName>
        <fullName evidence="8">Probable membrane transporter protein</fullName>
    </recommendedName>
</protein>
<evidence type="ECO:0000256" key="4">
    <source>
        <dbReference type="ARBA" id="ARBA00022475"/>
    </source>
</evidence>
<feature type="transmembrane region" description="Helical" evidence="8">
    <location>
        <begin position="164"/>
        <end position="182"/>
    </location>
</feature>
<evidence type="ECO:0000256" key="6">
    <source>
        <dbReference type="ARBA" id="ARBA00022989"/>
    </source>
</evidence>
<organism evidence="9 10">
    <name type="scientific">Virgibacillus byunsanensis</name>
    <dbReference type="NCBI Taxonomy" id="570945"/>
    <lineage>
        <taxon>Bacteria</taxon>
        <taxon>Bacillati</taxon>
        <taxon>Bacillota</taxon>
        <taxon>Bacilli</taxon>
        <taxon>Bacillales</taxon>
        <taxon>Bacillaceae</taxon>
        <taxon>Virgibacillus</taxon>
    </lineage>
</organism>
<dbReference type="InterPro" id="IPR002781">
    <property type="entry name" value="TM_pro_TauE-like"/>
</dbReference>
<dbReference type="RefSeq" id="WP_390358704.1">
    <property type="nucleotide sequence ID" value="NZ_JBHTKJ010000001.1"/>
</dbReference>
<comment type="subcellular location">
    <subcellularLocation>
        <location evidence="1 8">Cell membrane</location>
        <topology evidence="1 8">Multi-pass membrane protein</topology>
    </subcellularLocation>
</comment>
<dbReference type="EMBL" id="JBHTKJ010000001">
    <property type="protein sequence ID" value="MFD1037011.1"/>
    <property type="molecule type" value="Genomic_DNA"/>
</dbReference>
<evidence type="ECO:0000256" key="8">
    <source>
        <dbReference type="RuleBase" id="RU363041"/>
    </source>
</evidence>
<evidence type="ECO:0000256" key="2">
    <source>
        <dbReference type="ARBA" id="ARBA00009142"/>
    </source>
</evidence>
<sequence>MDTIILFSIIILVASVLQASTGFGFSIMATPFLLLIYEPREAIQLNLILSLVISFVLIMKIRKDVDIAIMKRFILGSVPGLPIGISIFLWLEMTILKLAVSVLVLVLTVLLILQYRLKQTTIRDFVVGGLSGGFTTSIGMPGPPLLLYFSGTNTTKEKLRGTTLAFYLWIYLVSLVIQVVIAGTSEEIWISSLKGLPLVIVGLIVGQLLFKRINQKLFRVLTYVLLFFTGLYLLIQQF</sequence>
<keyword evidence="4 8" id="KW-1003">Cell membrane</keyword>
<keyword evidence="5 8" id="KW-0812">Transmembrane</keyword>
<feature type="transmembrane region" description="Helical" evidence="8">
    <location>
        <begin position="217"/>
        <end position="235"/>
    </location>
</feature>
<keyword evidence="3" id="KW-0813">Transport</keyword>
<keyword evidence="7 8" id="KW-0472">Membrane</keyword>
<accession>A0ABW3LF35</accession>
<comment type="similarity">
    <text evidence="2 8">Belongs to the 4-toluene sulfonate uptake permease (TSUP) (TC 2.A.102) family.</text>
</comment>
<dbReference type="Proteomes" id="UP001597040">
    <property type="component" value="Unassembled WGS sequence"/>
</dbReference>
<evidence type="ECO:0000256" key="7">
    <source>
        <dbReference type="ARBA" id="ARBA00023136"/>
    </source>
</evidence>